<dbReference type="EMBL" id="CM017633">
    <property type="protein sequence ID" value="TYH47275.1"/>
    <property type="molecule type" value="Genomic_DNA"/>
</dbReference>
<evidence type="ECO:0000313" key="4">
    <source>
        <dbReference type="Proteomes" id="UP000322667"/>
    </source>
</evidence>
<keyword evidence="2" id="KW-0732">Signal</keyword>
<evidence type="ECO:0000313" key="3">
    <source>
        <dbReference type="EMBL" id="TYH47275.1"/>
    </source>
</evidence>
<protein>
    <submittedName>
        <fullName evidence="3">Uncharacterized protein</fullName>
    </submittedName>
</protein>
<gene>
    <name evidence="3" type="ORF">ES332_D11G399700v1</name>
</gene>
<feature type="chain" id="PRO_5023003497" evidence="2">
    <location>
        <begin position="24"/>
        <end position="105"/>
    </location>
</feature>
<sequence>MSSPSKTLRCAILILIFLQISNPKKELKTPSARRSNNRPFESPPRLRPPPIAAEGTEVRPPGTKPARGAWWRAWVRAVVGGCCAHGERWRLLVCCQGFLISQCLG</sequence>
<feature type="compositionally biased region" description="Pro residues" evidence="1">
    <location>
        <begin position="41"/>
        <end position="51"/>
    </location>
</feature>
<accession>A0A5D2IYY8</accession>
<organism evidence="3 4">
    <name type="scientific">Gossypium tomentosum</name>
    <name type="common">Hawaiian cotton</name>
    <name type="synonym">Gossypium sandvicense</name>
    <dbReference type="NCBI Taxonomy" id="34277"/>
    <lineage>
        <taxon>Eukaryota</taxon>
        <taxon>Viridiplantae</taxon>
        <taxon>Streptophyta</taxon>
        <taxon>Embryophyta</taxon>
        <taxon>Tracheophyta</taxon>
        <taxon>Spermatophyta</taxon>
        <taxon>Magnoliopsida</taxon>
        <taxon>eudicotyledons</taxon>
        <taxon>Gunneridae</taxon>
        <taxon>Pentapetalae</taxon>
        <taxon>rosids</taxon>
        <taxon>malvids</taxon>
        <taxon>Malvales</taxon>
        <taxon>Malvaceae</taxon>
        <taxon>Malvoideae</taxon>
        <taxon>Gossypium</taxon>
    </lineage>
</organism>
<evidence type="ECO:0000256" key="2">
    <source>
        <dbReference type="SAM" id="SignalP"/>
    </source>
</evidence>
<dbReference type="AlphaFoldDB" id="A0A5D2IYY8"/>
<keyword evidence="4" id="KW-1185">Reference proteome</keyword>
<feature type="region of interest" description="Disordered" evidence="1">
    <location>
        <begin position="25"/>
        <end position="65"/>
    </location>
</feature>
<name>A0A5D2IYY8_GOSTO</name>
<evidence type="ECO:0000256" key="1">
    <source>
        <dbReference type="SAM" id="MobiDB-lite"/>
    </source>
</evidence>
<proteinExistence type="predicted"/>
<reference evidence="3 4" key="1">
    <citation type="submission" date="2019-07" db="EMBL/GenBank/DDBJ databases">
        <title>WGS assembly of Gossypium tomentosum.</title>
        <authorList>
            <person name="Chen Z.J."/>
            <person name="Sreedasyam A."/>
            <person name="Ando A."/>
            <person name="Song Q."/>
            <person name="De L."/>
            <person name="Hulse-Kemp A."/>
            <person name="Ding M."/>
            <person name="Ye W."/>
            <person name="Kirkbride R."/>
            <person name="Jenkins J."/>
            <person name="Plott C."/>
            <person name="Lovell J."/>
            <person name="Lin Y.-M."/>
            <person name="Vaughn R."/>
            <person name="Liu B."/>
            <person name="Li W."/>
            <person name="Simpson S."/>
            <person name="Scheffler B."/>
            <person name="Saski C."/>
            <person name="Grover C."/>
            <person name="Hu G."/>
            <person name="Conover J."/>
            <person name="Carlson J."/>
            <person name="Shu S."/>
            <person name="Boston L."/>
            <person name="Williams M."/>
            <person name="Peterson D."/>
            <person name="Mcgee K."/>
            <person name="Jones D."/>
            <person name="Wendel J."/>
            <person name="Stelly D."/>
            <person name="Grimwood J."/>
            <person name="Schmutz J."/>
        </authorList>
    </citation>
    <scope>NUCLEOTIDE SEQUENCE [LARGE SCALE GENOMIC DNA]</scope>
    <source>
        <strain evidence="3">7179.01</strain>
    </source>
</reference>
<dbReference type="Proteomes" id="UP000322667">
    <property type="component" value="Chromosome D11"/>
</dbReference>
<feature type="signal peptide" evidence="2">
    <location>
        <begin position="1"/>
        <end position="23"/>
    </location>
</feature>